<protein>
    <recommendedName>
        <fullName evidence="3">TATA-box binding protein</fullName>
    </recommendedName>
</protein>
<reference evidence="1 2" key="1">
    <citation type="submission" date="2017-03" db="EMBL/GenBank/DDBJ databases">
        <title>Genome sequence of Clostridium oryzae DSM 28571.</title>
        <authorList>
            <person name="Poehlein A."/>
            <person name="Daniel R."/>
        </authorList>
    </citation>
    <scope>NUCLEOTIDE SEQUENCE [LARGE SCALE GENOMIC DNA]</scope>
    <source>
        <strain evidence="1 2">DSM 28571</strain>
    </source>
</reference>
<evidence type="ECO:0000313" key="1">
    <source>
        <dbReference type="EMBL" id="OPJ63431.1"/>
    </source>
</evidence>
<dbReference type="SUPFAM" id="SSF143842">
    <property type="entry name" value="YwmB-like"/>
    <property type="match status" value="1"/>
</dbReference>
<evidence type="ECO:0008006" key="3">
    <source>
        <dbReference type="Google" id="ProtNLM"/>
    </source>
</evidence>
<dbReference type="Proteomes" id="UP000190080">
    <property type="component" value="Unassembled WGS sequence"/>
</dbReference>
<organism evidence="1 2">
    <name type="scientific">Clostridium oryzae</name>
    <dbReference type="NCBI Taxonomy" id="1450648"/>
    <lineage>
        <taxon>Bacteria</taxon>
        <taxon>Bacillati</taxon>
        <taxon>Bacillota</taxon>
        <taxon>Clostridia</taxon>
        <taxon>Eubacteriales</taxon>
        <taxon>Clostridiaceae</taxon>
        <taxon>Clostridium</taxon>
    </lineage>
</organism>
<dbReference type="EMBL" id="MZGV01000009">
    <property type="protein sequence ID" value="OPJ63431.1"/>
    <property type="molecule type" value="Genomic_DNA"/>
</dbReference>
<name>A0A1V4ITR2_9CLOT</name>
<dbReference type="STRING" id="1450648.CLORY_12130"/>
<dbReference type="InterPro" id="IPR036209">
    <property type="entry name" value="YwmB-like_sf"/>
</dbReference>
<dbReference type="AlphaFoldDB" id="A0A1V4ITR2"/>
<keyword evidence="2" id="KW-1185">Reference proteome</keyword>
<comment type="caution">
    <text evidence="1">The sequence shown here is derived from an EMBL/GenBank/DDBJ whole genome shotgun (WGS) entry which is preliminary data.</text>
</comment>
<proteinExistence type="predicted"/>
<sequence length="228" mass="26015">MMNYRYKIVLYLCLLIISIMGNGTFFQNNRLNSRLINSVSGKIVESGMEYSLQLDDTQNIHMDELIRNIYNKISWSYRKYSGGAEEVAYLDQDNIHASIKIVRGKDTKVFISLSEEGKQQLISKIEKKLDNFVEVKNFNSNSYKYVKVKCMESSMINCEKAIEKTIRNDNGNNIDRIRISNGYSITALIGKGPVKKIGDKLINLNCAICRYNTGTYLVIGSPIISITY</sequence>
<gene>
    <name evidence="1" type="ORF">CLORY_12130</name>
</gene>
<evidence type="ECO:0000313" key="2">
    <source>
        <dbReference type="Proteomes" id="UP000190080"/>
    </source>
</evidence>
<accession>A0A1V4ITR2</accession>
<dbReference type="Gene3D" id="3.30.360.40">
    <property type="entry name" value="YwmB-like"/>
    <property type="match status" value="1"/>
</dbReference>